<feature type="domain" description="DUF11" evidence="2">
    <location>
        <begin position="122"/>
        <end position="224"/>
    </location>
</feature>
<dbReference type="AlphaFoldDB" id="A0A166CUI8"/>
<evidence type="ECO:0000259" key="2">
    <source>
        <dbReference type="Pfam" id="PF01345"/>
    </source>
</evidence>
<sequence length="385" mass="41243">MSIVKTVNVSGVVLNGALVEYTINVTNHGPDTATNVNITDVLDNKLIFIGANGTYTRVGQTVNWTISSILNGESYIINLIVKLNGTGNISNVANVTGTDQNNAGNNSSNGNDSNITVIPSVDLELRKTANVTKTFVGRFVKYTLVVVNHGPDIAHNVTVYDRLESKLSFVNATSSNYDPVTGIWFVGDLSMDVSATLVIIAKVISPGHIINVANVSSDDNIRNSSYVSNATNRTVIINASKVPTPLDINTTTIVVVDNKTGKVGVPLNLTATLTDDKGKPIAGMPIKFYINGKYIGTRYTDVKGLAFITYIPVSSGKFTITAEFQGRTGFKACKVNGLLIVKGKGKDNNNDKDGKAGMKHTGIPVVLLIILLILLTFVSRIRKRN</sequence>
<keyword evidence="1" id="KW-0812">Transmembrane</keyword>
<dbReference type="Pfam" id="PF01345">
    <property type="entry name" value="DUF11"/>
    <property type="match status" value="2"/>
</dbReference>
<organism evidence="3 4">
    <name type="scientific">Methanobrevibacter curvatus</name>
    <dbReference type="NCBI Taxonomy" id="49547"/>
    <lineage>
        <taxon>Archaea</taxon>
        <taxon>Methanobacteriati</taxon>
        <taxon>Methanobacteriota</taxon>
        <taxon>Methanomada group</taxon>
        <taxon>Methanobacteria</taxon>
        <taxon>Methanobacteriales</taxon>
        <taxon>Methanobacteriaceae</taxon>
        <taxon>Methanobrevibacter</taxon>
    </lineage>
</organism>
<dbReference type="Gene3D" id="2.60.40.10">
    <property type="entry name" value="Immunoglobulins"/>
    <property type="match status" value="1"/>
</dbReference>
<dbReference type="EMBL" id="LWMV01000002">
    <property type="protein sequence ID" value="KZX16937.1"/>
    <property type="molecule type" value="Genomic_DNA"/>
</dbReference>
<name>A0A166CUI8_9EURY</name>
<dbReference type="Proteomes" id="UP000077245">
    <property type="component" value="Unassembled WGS sequence"/>
</dbReference>
<dbReference type="Gene3D" id="2.60.40.3080">
    <property type="match status" value="1"/>
</dbReference>
<keyword evidence="1" id="KW-1133">Transmembrane helix</keyword>
<dbReference type="PATRIC" id="fig|49547.3.peg.13"/>
<dbReference type="InterPro" id="IPR051172">
    <property type="entry name" value="Chlamydia_OmcB"/>
</dbReference>
<feature type="domain" description="DUF11" evidence="2">
    <location>
        <begin position="2"/>
        <end position="109"/>
    </location>
</feature>
<dbReference type="InterPro" id="IPR047589">
    <property type="entry name" value="DUF11_rpt"/>
</dbReference>
<gene>
    <name evidence="3" type="ORF">MBCUR_00130</name>
</gene>
<accession>A0A166CUI8</accession>
<keyword evidence="1" id="KW-0472">Membrane</keyword>
<dbReference type="PANTHER" id="PTHR34819">
    <property type="entry name" value="LARGE CYSTEINE-RICH PERIPLASMIC PROTEIN OMCB"/>
    <property type="match status" value="1"/>
</dbReference>
<dbReference type="InterPro" id="IPR001434">
    <property type="entry name" value="OmcB-like_DUF11"/>
</dbReference>
<evidence type="ECO:0000256" key="1">
    <source>
        <dbReference type="SAM" id="Phobius"/>
    </source>
</evidence>
<dbReference type="SUPFAM" id="SSF49373">
    <property type="entry name" value="Invasin/intimin cell-adhesion fragments"/>
    <property type="match status" value="1"/>
</dbReference>
<evidence type="ECO:0000313" key="4">
    <source>
        <dbReference type="Proteomes" id="UP000077245"/>
    </source>
</evidence>
<reference evidence="3 4" key="1">
    <citation type="submission" date="2016-04" db="EMBL/GenBank/DDBJ databases">
        <title>Genome sequence of Methanobrevibacter curvatus DSM 11111.</title>
        <authorList>
            <person name="Poehlein A."/>
            <person name="Seedorf H."/>
            <person name="Daniel R."/>
        </authorList>
    </citation>
    <scope>NUCLEOTIDE SEQUENCE [LARGE SCALE GENOMIC DNA]</scope>
    <source>
        <strain evidence="3 4">DSM 11111</strain>
    </source>
</reference>
<comment type="caution">
    <text evidence="3">The sequence shown here is derived from an EMBL/GenBank/DDBJ whole genome shotgun (WGS) entry which is preliminary data.</text>
</comment>
<protein>
    <submittedName>
        <fullName evidence="3">Bacterial Ig-like domain protein</fullName>
    </submittedName>
</protein>
<dbReference type="InterPro" id="IPR013783">
    <property type="entry name" value="Ig-like_fold"/>
</dbReference>
<evidence type="ECO:0000313" key="3">
    <source>
        <dbReference type="EMBL" id="KZX16937.1"/>
    </source>
</evidence>
<dbReference type="NCBIfam" id="TIGR01451">
    <property type="entry name" value="B_ant_repeat"/>
    <property type="match status" value="2"/>
</dbReference>
<feature type="transmembrane region" description="Helical" evidence="1">
    <location>
        <begin position="362"/>
        <end position="381"/>
    </location>
</feature>
<proteinExistence type="predicted"/>
<keyword evidence="4" id="KW-1185">Reference proteome</keyword>
<dbReference type="PANTHER" id="PTHR34819:SF3">
    <property type="entry name" value="CELL SURFACE PROTEIN"/>
    <property type="match status" value="1"/>
</dbReference>
<dbReference type="InterPro" id="IPR008964">
    <property type="entry name" value="Invasin/intimin_cell_adhesion"/>
</dbReference>